<proteinExistence type="predicted"/>
<dbReference type="Gene3D" id="3.30.1340.10">
    <property type="entry name" value="HPr-like"/>
    <property type="match status" value="1"/>
</dbReference>
<evidence type="ECO:0000256" key="2">
    <source>
        <dbReference type="ARBA" id="ARBA00022490"/>
    </source>
</evidence>
<keyword evidence="3" id="KW-0598">Phosphotransferase system</keyword>
<comment type="subcellular location">
    <subcellularLocation>
        <location evidence="1">Cytoplasm</location>
    </subcellularLocation>
</comment>
<name>A0ABT2SJW3_9FIRM</name>
<dbReference type="EMBL" id="JAOQKE010000004">
    <property type="protein sequence ID" value="MCU6724784.1"/>
    <property type="molecule type" value="Genomic_DNA"/>
</dbReference>
<protein>
    <submittedName>
        <fullName evidence="5">HPr family phosphocarrier protein</fullName>
    </submittedName>
</protein>
<comment type="caution">
    <text evidence="5">The sequence shown here is derived from an EMBL/GenBank/DDBJ whole genome shotgun (WGS) entry which is preliminary data.</text>
</comment>
<dbReference type="Pfam" id="PF00381">
    <property type="entry name" value="PTS-HPr"/>
    <property type="match status" value="1"/>
</dbReference>
<dbReference type="InterPro" id="IPR000032">
    <property type="entry name" value="HPr-like"/>
</dbReference>
<dbReference type="RefSeq" id="WP_262654222.1">
    <property type="nucleotide sequence ID" value="NZ_JAOQKE010000004.1"/>
</dbReference>
<dbReference type="InterPro" id="IPR035895">
    <property type="entry name" value="HPr-like_sf"/>
</dbReference>
<evidence type="ECO:0000313" key="6">
    <source>
        <dbReference type="Proteomes" id="UP001652338"/>
    </source>
</evidence>
<dbReference type="InterPro" id="IPR050399">
    <property type="entry name" value="HPr"/>
</dbReference>
<gene>
    <name evidence="5" type="ORF">OCV47_05365</name>
</gene>
<keyword evidence="6" id="KW-1185">Reference proteome</keyword>
<evidence type="ECO:0000313" key="5">
    <source>
        <dbReference type="EMBL" id="MCU6724784.1"/>
    </source>
</evidence>
<dbReference type="PROSITE" id="PS51350">
    <property type="entry name" value="PTS_HPR_DOM"/>
    <property type="match status" value="1"/>
</dbReference>
<evidence type="ECO:0000259" key="4">
    <source>
        <dbReference type="PROSITE" id="PS51350"/>
    </source>
</evidence>
<reference evidence="5 6" key="1">
    <citation type="journal article" date="2021" name="ISME Commun">
        <title>Automated analysis of genomic sequences facilitates high-throughput and comprehensive description of bacteria.</title>
        <authorList>
            <person name="Hitch T.C.A."/>
        </authorList>
    </citation>
    <scope>NUCLEOTIDE SEQUENCE [LARGE SCALE GENOMIC DNA]</scope>
    <source>
        <strain evidence="5 6">Sanger_29</strain>
    </source>
</reference>
<dbReference type="PANTHER" id="PTHR33705">
    <property type="entry name" value="PHOSPHOCARRIER PROTEIN HPR"/>
    <property type="match status" value="1"/>
</dbReference>
<dbReference type="PANTHER" id="PTHR33705:SF2">
    <property type="entry name" value="PHOSPHOCARRIER PROTEIN NPR"/>
    <property type="match status" value="1"/>
</dbReference>
<organism evidence="5 6">
    <name type="scientific">Muricoprocola aceti</name>
    <dbReference type="NCBI Taxonomy" id="2981772"/>
    <lineage>
        <taxon>Bacteria</taxon>
        <taxon>Bacillati</taxon>
        <taxon>Bacillota</taxon>
        <taxon>Clostridia</taxon>
        <taxon>Lachnospirales</taxon>
        <taxon>Lachnospiraceae</taxon>
        <taxon>Muricoprocola</taxon>
    </lineage>
</organism>
<keyword evidence="2" id="KW-0963">Cytoplasm</keyword>
<dbReference type="Proteomes" id="UP001652338">
    <property type="component" value="Unassembled WGS sequence"/>
</dbReference>
<dbReference type="PRINTS" id="PR00107">
    <property type="entry name" value="PHOSPHOCPHPR"/>
</dbReference>
<evidence type="ECO:0000256" key="1">
    <source>
        <dbReference type="ARBA" id="ARBA00004496"/>
    </source>
</evidence>
<dbReference type="SUPFAM" id="SSF55594">
    <property type="entry name" value="HPr-like"/>
    <property type="match status" value="1"/>
</dbReference>
<feature type="domain" description="HPr" evidence="4">
    <location>
        <begin position="1"/>
        <end position="88"/>
    </location>
</feature>
<sequence>MVSRTFTIRNQAGLHLKPSAALCTEAIKYKSSVTLTFGNTTTNAKSVLNVLSTCVKCEDAITLTCEGEDEKEALENIGRLIEAGLGEQ</sequence>
<accession>A0ABT2SJW3</accession>
<dbReference type="CDD" id="cd00367">
    <property type="entry name" value="PTS-HPr_like"/>
    <property type="match status" value="1"/>
</dbReference>
<evidence type="ECO:0000256" key="3">
    <source>
        <dbReference type="ARBA" id="ARBA00022683"/>
    </source>
</evidence>
<dbReference type="NCBIfam" id="TIGR01003">
    <property type="entry name" value="PTS_HPr_family"/>
    <property type="match status" value="1"/>
</dbReference>